<keyword evidence="2" id="KW-1185">Reference proteome</keyword>
<dbReference type="Proteomes" id="UP001159363">
    <property type="component" value="Chromosome 3"/>
</dbReference>
<organism evidence="1 2">
    <name type="scientific">Dryococelus australis</name>
    <dbReference type="NCBI Taxonomy" id="614101"/>
    <lineage>
        <taxon>Eukaryota</taxon>
        <taxon>Metazoa</taxon>
        <taxon>Ecdysozoa</taxon>
        <taxon>Arthropoda</taxon>
        <taxon>Hexapoda</taxon>
        <taxon>Insecta</taxon>
        <taxon>Pterygota</taxon>
        <taxon>Neoptera</taxon>
        <taxon>Polyneoptera</taxon>
        <taxon>Phasmatodea</taxon>
        <taxon>Verophasmatodea</taxon>
        <taxon>Anareolatae</taxon>
        <taxon>Phasmatidae</taxon>
        <taxon>Eurycanthinae</taxon>
        <taxon>Dryococelus</taxon>
    </lineage>
</organism>
<accession>A0ABQ9HZK0</accession>
<protein>
    <submittedName>
        <fullName evidence="1">Uncharacterized protein</fullName>
    </submittedName>
</protein>
<evidence type="ECO:0000313" key="1">
    <source>
        <dbReference type="EMBL" id="KAJ8889687.1"/>
    </source>
</evidence>
<comment type="caution">
    <text evidence="1">The sequence shown here is derived from an EMBL/GenBank/DDBJ whole genome shotgun (WGS) entry which is preliminary data.</text>
</comment>
<reference evidence="1 2" key="1">
    <citation type="submission" date="2023-02" db="EMBL/GenBank/DDBJ databases">
        <title>LHISI_Scaffold_Assembly.</title>
        <authorList>
            <person name="Stuart O.P."/>
            <person name="Cleave R."/>
            <person name="Magrath M.J.L."/>
            <person name="Mikheyev A.S."/>
        </authorList>
    </citation>
    <scope>NUCLEOTIDE SEQUENCE [LARGE SCALE GENOMIC DNA]</scope>
    <source>
        <strain evidence="1">Daus_M_001</strain>
        <tissue evidence="1">Leg muscle</tissue>
    </source>
</reference>
<dbReference type="EMBL" id="JARBHB010000003">
    <property type="protein sequence ID" value="KAJ8889687.1"/>
    <property type="molecule type" value="Genomic_DNA"/>
</dbReference>
<sequence length="136" mass="15766">MNIHAITCERIRRLTTLLIDGKVPVDRRGKCTPGNTKLDCVDNAVEEHISSFPHYLSERLNVLLMYRLFKASHPDANISYKFYLKVFNENFSLSFGVPRLTPALHVKNFRRFLADTAKRVHAGEKMIHLRRSKKTL</sequence>
<evidence type="ECO:0000313" key="2">
    <source>
        <dbReference type="Proteomes" id="UP001159363"/>
    </source>
</evidence>
<gene>
    <name evidence="1" type="ORF">PR048_009188</name>
</gene>
<name>A0ABQ9HZK0_9NEOP</name>
<proteinExistence type="predicted"/>